<dbReference type="InterPro" id="IPR021939">
    <property type="entry name" value="KN_motif"/>
</dbReference>
<dbReference type="Proteomes" id="UP001516400">
    <property type="component" value="Unassembled WGS sequence"/>
</dbReference>
<dbReference type="AlphaFoldDB" id="A0ABD2PGK0"/>
<feature type="region of interest" description="Disordered" evidence="6">
    <location>
        <begin position="720"/>
        <end position="766"/>
    </location>
</feature>
<feature type="repeat" description="ANK" evidence="4">
    <location>
        <begin position="911"/>
        <end position="943"/>
    </location>
</feature>
<feature type="compositionally biased region" description="Low complexity" evidence="6">
    <location>
        <begin position="735"/>
        <end position="757"/>
    </location>
</feature>
<evidence type="ECO:0000256" key="3">
    <source>
        <dbReference type="ARBA" id="ARBA00023054"/>
    </source>
</evidence>
<sequence length="1042" mass="116761">MNSLSVFNSGVILIFPTMNTLLRTASKYIGSNSEDIEYSNRPTNFDRSSSIMSLSSYTTSSSAKTWGYPLYLCDCCPYGYHIDLDFVRYCESISKEADRTGSVKRRKDRRRQRKSMEVLLGLSTISEQSYAKPSEPISPIVEAENRLLQKQDSFDNVIDDFEKTFQRSKNKLSNNLPDVTAVSDMRRTTPIVAETGTTLAGSITMKKFTHKEIESSNDYCPTTFKNIREQMALSLERTRQLEEQNKQLPELKVQISALKDENERLLRKLKLQEEMKQNTMNSNYLESSYKQTNKFYSLPKIDTHQQNGMKELNLPLSTKDIGVTCSVLTRNVGVGHQTPSRKNASTETSIDSSFADKWFGEKLKFINDQNELKKSINETLNKVPNITKGNQTLSIKTFSQSTQTIEIPIPKKIVTDKQTQTVCSSTSQKHQSVLVKPVMKDFNVQKSIEVYNIGVSDDTITDINCEKCNVAKISVAVGADKNEDAHLAPVSLQSLSFPRSKSFNLGEDKINLNVRNRSVAIQYQYKPAISTKSSQYESSNISRSCQSSIKTHTRSSQHESKLVETSTQSEESIFRTPKKVQRKDVSCEAKERKLQTQSIGCNTTWAIPTTTVCTKCQNKEKEDEDQKKSNRHVTVENIACEDDIKRKDETASVSRIPRLLLTPTSERRKFKRQDTYTKINASPPSEENYVGLSGLDLSSKASTTTTSPFDKVKENLRFPAATKDIQNQNEVSRQTSKSTLTSVTPSSSTPFVPTSLPKQRKKAVPTREMQGAMKVLNDSLLKQTKLPKSHKAIDIIQQEWFKISGLISANPLDVEDYLDAFEDMSSMLLDYIVNMTDTSGNTAMHYAVSHGNFDVVSILLDSKVCDINKPNNAGYTSVMLVSLADIRSPTHANVVRRLFQMADVNIRAKQHGQTSLMLAVSHGRLDMVEMLLEAGADINIQDDDGSTALMCAAEHGHIEIVKHFLSQPDCDSTITDVDGSTALKIAMEAKHRPIGVLLYTHERNLIAHGHKHKKKTSNPKPPSSPLSTRHSLSALNDINSSK</sequence>
<keyword evidence="8" id="KW-1185">Reference proteome</keyword>
<keyword evidence="2 4" id="KW-0040">ANK repeat</keyword>
<evidence type="ECO:0000256" key="6">
    <source>
        <dbReference type="SAM" id="MobiDB-lite"/>
    </source>
</evidence>
<feature type="compositionally biased region" description="Polar residues" evidence="6">
    <location>
        <begin position="724"/>
        <end position="734"/>
    </location>
</feature>
<dbReference type="PROSITE" id="PS50297">
    <property type="entry name" value="ANK_REP_REGION"/>
    <property type="match status" value="2"/>
</dbReference>
<dbReference type="InterPro" id="IPR047184">
    <property type="entry name" value="KANK1-4"/>
</dbReference>
<feature type="compositionally biased region" description="Polar residues" evidence="6">
    <location>
        <begin position="1028"/>
        <end position="1042"/>
    </location>
</feature>
<feature type="repeat" description="ANK" evidence="4">
    <location>
        <begin position="839"/>
        <end position="861"/>
    </location>
</feature>
<dbReference type="SUPFAM" id="SSF48403">
    <property type="entry name" value="Ankyrin repeat"/>
    <property type="match status" value="1"/>
</dbReference>
<comment type="caution">
    <text evidence="7">The sequence shown here is derived from an EMBL/GenBank/DDBJ whole genome shotgun (WGS) entry which is preliminary data.</text>
</comment>
<dbReference type="PANTHER" id="PTHR24168">
    <property type="entry name" value="KN MOTIF AND ANKYRIN REPEAT DOMAIN-CONTAINING"/>
    <property type="match status" value="1"/>
</dbReference>
<dbReference type="FunFam" id="1.25.40.20:FF:000243">
    <property type="entry name" value="Uncharacterized protein, isoform D"/>
    <property type="match status" value="1"/>
</dbReference>
<dbReference type="InterPro" id="IPR036770">
    <property type="entry name" value="Ankyrin_rpt-contain_sf"/>
</dbReference>
<reference evidence="7 8" key="1">
    <citation type="journal article" date="2021" name="BMC Biol.">
        <title>Horizontally acquired antibacterial genes associated with adaptive radiation of ladybird beetles.</title>
        <authorList>
            <person name="Li H.S."/>
            <person name="Tang X.F."/>
            <person name="Huang Y.H."/>
            <person name="Xu Z.Y."/>
            <person name="Chen M.L."/>
            <person name="Du X.Y."/>
            <person name="Qiu B.Y."/>
            <person name="Chen P.T."/>
            <person name="Zhang W."/>
            <person name="Slipinski A."/>
            <person name="Escalona H.E."/>
            <person name="Waterhouse R.M."/>
            <person name="Zwick A."/>
            <person name="Pang H."/>
        </authorList>
    </citation>
    <scope>NUCLEOTIDE SEQUENCE [LARGE SCALE GENOMIC DNA]</scope>
    <source>
        <strain evidence="7">SYSU2018</strain>
    </source>
</reference>
<feature type="region of interest" description="Disordered" evidence="6">
    <location>
        <begin position="1009"/>
        <end position="1042"/>
    </location>
</feature>
<evidence type="ECO:0000313" key="8">
    <source>
        <dbReference type="Proteomes" id="UP001516400"/>
    </source>
</evidence>
<evidence type="ECO:0008006" key="9">
    <source>
        <dbReference type="Google" id="ProtNLM"/>
    </source>
</evidence>
<evidence type="ECO:0000313" key="7">
    <source>
        <dbReference type="EMBL" id="KAL3289565.1"/>
    </source>
</evidence>
<dbReference type="SMART" id="SM00248">
    <property type="entry name" value="ANK"/>
    <property type="match status" value="4"/>
</dbReference>
<protein>
    <recommendedName>
        <fullName evidence="9">KN motif and ankyrin repeat domain-containing protein 1</fullName>
    </recommendedName>
</protein>
<dbReference type="PANTHER" id="PTHR24168:SF21">
    <property type="entry name" value="KANK, ISOFORM D"/>
    <property type="match status" value="1"/>
</dbReference>
<keyword evidence="3 5" id="KW-0175">Coiled coil</keyword>
<dbReference type="PROSITE" id="PS50088">
    <property type="entry name" value="ANK_REPEAT"/>
    <property type="match status" value="2"/>
</dbReference>
<dbReference type="PRINTS" id="PR01415">
    <property type="entry name" value="ANKYRIN"/>
</dbReference>
<dbReference type="EMBL" id="JABFTP020000186">
    <property type="protein sequence ID" value="KAL3289565.1"/>
    <property type="molecule type" value="Genomic_DNA"/>
</dbReference>
<keyword evidence="1" id="KW-0677">Repeat</keyword>
<dbReference type="InterPro" id="IPR002110">
    <property type="entry name" value="Ankyrin_rpt"/>
</dbReference>
<organism evidence="7 8">
    <name type="scientific">Cryptolaemus montrouzieri</name>
    <dbReference type="NCBI Taxonomy" id="559131"/>
    <lineage>
        <taxon>Eukaryota</taxon>
        <taxon>Metazoa</taxon>
        <taxon>Ecdysozoa</taxon>
        <taxon>Arthropoda</taxon>
        <taxon>Hexapoda</taxon>
        <taxon>Insecta</taxon>
        <taxon>Pterygota</taxon>
        <taxon>Neoptera</taxon>
        <taxon>Endopterygota</taxon>
        <taxon>Coleoptera</taxon>
        <taxon>Polyphaga</taxon>
        <taxon>Cucujiformia</taxon>
        <taxon>Coccinelloidea</taxon>
        <taxon>Coccinellidae</taxon>
        <taxon>Scymninae</taxon>
        <taxon>Scymnini</taxon>
        <taxon>Cryptolaemus</taxon>
    </lineage>
</organism>
<dbReference type="Gene3D" id="1.25.40.20">
    <property type="entry name" value="Ankyrin repeat-containing domain"/>
    <property type="match status" value="1"/>
</dbReference>
<dbReference type="Pfam" id="PF12075">
    <property type="entry name" value="KN_motif"/>
    <property type="match status" value="1"/>
</dbReference>
<evidence type="ECO:0000256" key="4">
    <source>
        <dbReference type="PROSITE-ProRule" id="PRU00023"/>
    </source>
</evidence>
<feature type="coiled-coil region" evidence="5">
    <location>
        <begin position="241"/>
        <end position="275"/>
    </location>
</feature>
<evidence type="ECO:0000256" key="1">
    <source>
        <dbReference type="ARBA" id="ARBA00022737"/>
    </source>
</evidence>
<gene>
    <name evidence="7" type="ORF">HHI36_022982</name>
</gene>
<name>A0ABD2PGK0_9CUCU</name>
<evidence type="ECO:0000256" key="5">
    <source>
        <dbReference type="SAM" id="Coils"/>
    </source>
</evidence>
<feature type="region of interest" description="Disordered" evidence="6">
    <location>
        <begin position="551"/>
        <end position="570"/>
    </location>
</feature>
<evidence type="ECO:0000256" key="2">
    <source>
        <dbReference type="ARBA" id="ARBA00023043"/>
    </source>
</evidence>
<proteinExistence type="predicted"/>
<accession>A0ABD2PGK0</accession>
<dbReference type="Pfam" id="PF12796">
    <property type="entry name" value="Ank_2"/>
    <property type="match status" value="2"/>
</dbReference>